<gene>
    <name evidence="1" type="ORF">CBM15_06525</name>
</gene>
<reference evidence="1 2" key="1">
    <citation type="journal article" date="2017" name="Int. J. Syst. Evol. Microbiol.">
        <title>Solibacillus kalamii sp. nov., isolated from a high-efficiency particulate arrestance filter system used in the International Space Station.</title>
        <authorList>
            <person name="Checinska Sielaff A."/>
            <person name="Kumar R.M."/>
            <person name="Pal D."/>
            <person name="Mayilraj S."/>
            <person name="Venkateswaran K."/>
        </authorList>
    </citation>
    <scope>NUCLEOTIDE SEQUENCE [LARGE SCALE GENOMIC DNA]</scope>
    <source>
        <strain evidence="1 2">ISSFR-015</strain>
    </source>
</reference>
<accession>A0ABX3ZLA1</accession>
<name>A0ABX3ZLA1_9BACL</name>
<dbReference type="RefSeq" id="WP_087616409.1">
    <property type="nucleotide sequence ID" value="NZ_JAFBEY010000001.1"/>
</dbReference>
<comment type="caution">
    <text evidence="1">The sequence shown here is derived from an EMBL/GenBank/DDBJ whole genome shotgun (WGS) entry which is preliminary data.</text>
</comment>
<dbReference type="EMBL" id="NHNT01000002">
    <property type="protein sequence ID" value="OUZ40165.1"/>
    <property type="molecule type" value="Genomic_DNA"/>
</dbReference>
<evidence type="ECO:0000313" key="2">
    <source>
        <dbReference type="Proteomes" id="UP000196594"/>
    </source>
</evidence>
<sequence>MKIYNLASPFLNQYEPSKEYYESYFNHHPEIFSYYFENHCHNKELKLENALKAHPNMIEQMNWVAKKLKSLTPQITKEYEKRFPIIFSKDVYIFVGLGGSNAYTYRSMDPHIAYCVEKFEPYEEGLNVIIAHEFGHAAHHLYTTHNGIEAKDIQWSNPLTWLLQEGVATFLSTLVVNVDQDIYFAYKRDPEWLSFCEKNIVTIINAFQKDLIQRTSAEIFKEWFSINGGQTFGYSRIGYYIAYLLVKRLAGEEGIENAMLYWGHSDFEERMKTLLRIIVKKEK</sequence>
<proteinExistence type="predicted"/>
<evidence type="ECO:0008006" key="3">
    <source>
        <dbReference type="Google" id="ProtNLM"/>
    </source>
</evidence>
<organism evidence="1 2">
    <name type="scientific">Solibacillus kalamii</name>
    <dbReference type="NCBI Taxonomy" id="1748298"/>
    <lineage>
        <taxon>Bacteria</taxon>
        <taxon>Bacillati</taxon>
        <taxon>Bacillota</taxon>
        <taxon>Bacilli</taxon>
        <taxon>Bacillales</taxon>
        <taxon>Caryophanaceae</taxon>
        <taxon>Solibacillus</taxon>
    </lineage>
</organism>
<dbReference type="Proteomes" id="UP000196594">
    <property type="component" value="Unassembled WGS sequence"/>
</dbReference>
<protein>
    <recommendedName>
        <fullName evidence="3">DUF2268 domain-containing protein</fullName>
    </recommendedName>
</protein>
<evidence type="ECO:0000313" key="1">
    <source>
        <dbReference type="EMBL" id="OUZ40165.1"/>
    </source>
</evidence>
<keyword evidence="2" id="KW-1185">Reference proteome</keyword>